<keyword evidence="3" id="KW-1185">Reference proteome</keyword>
<reference evidence="2 3" key="1">
    <citation type="journal article" date="2015" name="Biotechnol. Biofuels">
        <title>Enhanced degradation of softwood versus hardwood by the white-rot fungus Pycnoporus coccineus.</title>
        <authorList>
            <person name="Couturier M."/>
            <person name="Navarro D."/>
            <person name="Chevret D."/>
            <person name="Henrissat B."/>
            <person name="Piumi F."/>
            <person name="Ruiz-Duenas F.J."/>
            <person name="Martinez A.T."/>
            <person name="Grigoriev I.V."/>
            <person name="Riley R."/>
            <person name="Lipzen A."/>
            <person name="Berrin J.G."/>
            <person name="Master E.R."/>
            <person name="Rosso M.N."/>
        </authorList>
    </citation>
    <scope>NUCLEOTIDE SEQUENCE [LARGE SCALE GENOMIC DNA]</scope>
    <source>
        <strain evidence="2 3">BRFM310</strain>
    </source>
</reference>
<sequence length="210" mass="23338">MASRRSLDCPRPLPSPAPPHSLLAVAALPHLPPVLVRARRLLLTYLSLQRYPLLLSDRAPLQALCPATRNALARFPHPANHTRASSIRSLYCTCCPHHTHAHTHTPRAPAPYVLHLPESPMSCLYAGDDSYVERDMSNPDRPVNRGCPTSYHAPPLITFSSGCVRPRAVYHQHVFEFTTPAQPLPTQSNDRRPQARSAPSPLRSDTRLKP</sequence>
<dbReference type="AlphaFoldDB" id="A0A1Y2ITY0"/>
<feature type="region of interest" description="Disordered" evidence="1">
    <location>
        <begin position="180"/>
        <end position="210"/>
    </location>
</feature>
<name>A0A1Y2ITY0_TRAC3</name>
<protein>
    <submittedName>
        <fullName evidence="2">Uncharacterized protein</fullName>
    </submittedName>
</protein>
<gene>
    <name evidence="2" type="ORF">PYCCODRAFT_109622</name>
</gene>
<evidence type="ECO:0000256" key="1">
    <source>
        <dbReference type="SAM" id="MobiDB-lite"/>
    </source>
</evidence>
<organism evidence="2 3">
    <name type="scientific">Trametes coccinea (strain BRFM310)</name>
    <name type="common">Pycnoporus coccineus</name>
    <dbReference type="NCBI Taxonomy" id="1353009"/>
    <lineage>
        <taxon>Eukaryota</taxon>
        <taxon>Fungi</taxon>
        <taxon>Dikarya</taxon>
        <taxon>Basidiomycota</taxon>
        <taxon>Agaricomycotina</taxon>
        <taxon>Agaricomycetes</taxon>
        <taxon>Polyporales</taxon>
        <taxon>Polyporaceae</taxon>
        <taxon>Trametes</taxon>
    </lineage>
</organism>
<accession>A0A1Y2ITY0</accession>
<evidence type="ECO:0000313" key="2">
    <source>
        <dbReference type="EMBL" id="OSD04568.1"/>
    </source>
</evidence>
<evidence type="ECO:0000313" key="3">
    <source>
        <dbReference type="Proteomes" id="UP000193067"/>
    </source>
</evidence>
<dbReference type="Proteomes" id="UP000193067">
    <property type="component" value="Unassembled WGS sequence"/>
</dbReference>
<proteinExistence type="predicted"/>
<dbReference type="EMBL" id="KZ084096">
    <property type="protein sequence ID" value="OSD04568.1"/>
    <property type="molecule type" value="Genomic_DNA"/>
</dbReference>